<dbReference type="SUPFAM" id="SSF109854">
    <property type="entry name" value="DinB/YfiT-like putative metalloenzymes"/>
    <property type="match status" value="1"/>
</dbReference>
<dbReference type="InterPro" id="IPR024775">
    <property type="entry name" value="DinB-like"/>
</dbReference>
<organism evidence="2 3">
    <name type="scientific">Marinomonas ushuaiensis DSM 15871</name>
    <dbReference type="NCBI Taxonomy" id="1122207"/>
    <lineage>
        <taxon>Bacteria</taxon>
        <taxon>Pseudomonadati</taxon>
        <taxon>Pseudomonadota</taxon>
        <taxon>Gammaproteobacteria</taxon>
        <taxon>Oceanospirillales</taxon>
        <taxon>Oceanospirillaceae</taxon>
        <taxon>Marinomonas</taxon>
    </lineage>
</organism>
<feature type="domain" description="DinB-like" evidence="1">
    <location>
        <begin position="31"/>
        <end position="153"/>
    </location>
</feature>
<dbReference type="InterPro" id="IPR034660">
    <property type="entry name" value="DinB/YfiT-like"/>
</dbReference>
<dbReference type="PATRIC" id="fig|1122207.3.peg.2150"/>
<dbReference type="eggNOG" id="COG2318">
    <property type="taxonomic scope" value="Bacteria"/>
</dbReference>
<dbReference type="Proteomes" id="UP000054058">
    <property type="component" value="Unassembled WGS sequence"/>
</dbReference>
<dbReference type="EMBL" id="JAMB01000008">
    <property type="protein sequence ID" value="ETX10535.1"/>
    <property type="molecule type" value="Genomic_DNA"/>
</dbReference>
<evidence type="ECO:0000313" key="2">
    <source>
        <dbReference type="EMBL" id="ETX10535.1"/>
    </source>
</evidence>
<dbReference type="PANTHER" id="PTHR39473:SF1">
    <property type="entry name" value="DINB-LIKE DOMAIN-CONTAINING PROTEIN"/>
    <property type="match status" value="1"/>
</dbReference>
<sequence>MIKETAADNEPQGRALAVSLGCIEALEQGNECLKSLSDDQYNWAAAPHITSTIGEHFRHLLDLFHAINLANGKVIDYNFRRRGHAVEKSRVTAIKEIDHLIHWLESMSHAELAAPVTILTEVSMTETQAHSMTSTLERELTFVALHANHHFAMAKVTISLLNLNISDTFGLAPNTLSYLRGQ</sequence>
<protein>
    <recommendedName>
        <fullName evidence="1">DinB-like domain-containing protein</fullName>
    </recommendedName>
</protein>
<name>X7E3U6_9GAMM</name>
<gene>
    <name evidence="2" type="ORF">MUS1_15000</name>
</gene>
<reference evidence="2 3" key="1">
    <citation type="submission" date="2014-01" db="EMBL/GenBank/DDBJ databases">
        <title>Marinomonas ushuaiensis DSM 15871 Genome Sequencing.</title>
        <authorList>
            <person name="Lai Q."/>
            <person name="Shao Z.S."/>
        </authorList>
    </citation>
    <scope>NUCLEOTIDE SEQUENCE [LARGE SCALE GENOMIC DNA]</scope>
    <source>
        <strain evidence="2 3">DSM 15871</strain>
    </source>
</reference>
<evidence type="ECO:0000313" key="3">
    <source>
        <dbReference type="Proteomes" id="UP000054058"/>
    </source>
</evidence>
<dbReference type="Pfam" id="PF12867">
    <property type="entry name" value="DinB_2"/>
    <property type="match status" value="1"/>
</dbReference>
<keyword evidence="3" id="KW-1185">Reference proteome</keyword>
<evidence type="ECO:0000259" key="1">
    <source>
        <dbReference type="Pfam" id="PF12867"/>
    </source>
</evidence>
<dbReference type="AlphaFoldDB" id="X7E3U6"/>
<dbReference type="STRING" id="1122207.MUS1_15000"/>
<comment type="caution">
    <text evidence="2">The sequence shown here is derived from an EMBL/GenBank/DDBJ whole genome shotgun (WGS) entry which is preliminary data.</text>
</comment>
<accession>X7E3U6</accession>
<dbReference type="PANTHER" id="PTHR39473">
    <property type="match status" value="1"/>
</dbReference>
<dbReference type="Gene3D" id="1.20.120.450">
    <property type="entry name" value="dinb family like domain"/>
    <property type="match status" value="1"/>
</dbReference>
<proteinExistence type="predicted"/>